<comment type="subcellular location">
    <subcellularLocation>
        <location evidence="10 11">Cytoplasm</location>
    </subcellularLocation>
</comment>
<organism evidence="15 16">
    <name type="scientific">Prochlorococcus marinus str. MIT 9116</name>
    <dbReference type="NCBI Taxonomy" id="167544"/>
    <lineage>
        <taxon>Bacteria</taxon>
        <taxon>Bacillati</taxon>
        <taxon>Cyanobacteriota</taxon>
        <taxon>Cyanophyceae</taxon>
        <taxon>Synechococcales</taxon>
        <taxon>Prochlorococcaceae</taxon>
        <taxon>Prochlorococcus</taxon>
    </lineage>
</organism>
<evidence type="ECO:0000256" key="6">
    <source>
        <dbReference type="ARBA" id="ARBA00022960"/>
    </source>
</evidence>
<dbReference type="EC" id="6.3.2.10" evidence="10 11"/>
<evidence type="ECO:0000313" key="15">
    <source>
        <dbReference type="EMBL" id="KGF92000.1"/>
    </source>
</evidence>
<evidence type="ECO:0000256" key="2">
    <source>
        <dbReference type="ARBA" id="ARBA00022598"/>
    </source>
</evidence>
<gene>
    <name evidence="10" type="primary">murF</name>
    <name evidence="15" type="ORF">EU93_0814</name>
</gene>
<dbReference type="InterPro" id="IPR004101">
    <property type="entry name" value="Mur_ligase_C"/>
</dbReference>
<dbReference type="Gene3D" id="3.40.1190.10">
    <property type="entry name" value="Mur-like, catalytic domain"/>
    <property type="match status" value="1"/>
</dbReference>
<keyword evidence="7 10" id="KW-0573">Peptidoglycan synthesis</keyword>
<keyword evidence="1 10" id="KW-0963">Cytoplasm</keyword>
<dbReference type="SUPFAM" id="SSF53244">
    <property type="entry name" value="MurD-like peptide ligases, peptide-binding domain"/>
    <property type="match status" value="1"/>
</dbReference>
<dbReference type="Gene3D" id="3.90.190.20">
    <property type="entry name" value="Mur ligase, C-terminal domain"/>
    <property type="match status" value="1"/>
</dbReference>
<dbReference type="OrthoDB" id="9801978at2"/>
<keyword evidence="9 10" id="KW-0961">Cell wall biogenesis/degradation</keyword>
<dbReference type="Proteomes" id="UP000030491">
    <property type="component" value="Unassembled WGS sequence"/>
</dbReference>
<feature type="binding site" evidence="10">
    <location>
        <begin position="115"/>
        <end position="121"/>
    </location>
    <ligand>
        <name>ATP</name>
        <dbReference type="ChEBI" id="CHEBI:30616"/>
    </ligand>
</feature>
<dbReference type="PANTHER" id="PTHR43024">
    <property type="entry name" value="UDP-N-ACETYLMURAMOYL-TRIPEPTIDE--D-ALANYL-D-ALANINE LIGASE"/>
    <property type="match status" value="1"/>
</dbReference>
<dbReference type="EMBL" id="JNAJ01000011">
    <property type="protein sequence ID" value="KGF92000.1"/>
    <property type="molecule type" value="Genomic_DNA"/>
</dbReference>
<dbReference type="SUPFAM" id="SSF63418">
    <property type="entry name" value="MurE/MurF N-terminal domain"/>
    <property type="match status" value="1"/>
</dbReference>
<evidence type="ECO:0000259" key="13">
    <source>
        <dbReference type="Pfam" id="PF02875"/>
    </source>
</evidence>
<keyword evidence="5 10" id="KW-0067">ATP-binding</keyword>
<feature type="domain" description="Mur ligase C-terminal" evidence="13">
    <location>
        <begin position="323"/>
        <end position="445"/>
    </location>
</feature>
<evidence type="ECO:0000256" key="7">
    <source>
        <dbReference type="ARBA" id="ARBA00022984"/>
    </source>
</evidence>
<keyword evidence="8 10" id="KW-0131">Cell cycle</keyword>
<keyword evidence="4 10" id="KW-0547">Nucleotide-binding</keyword>
<name>A0A0A1ZRF7_PROMR</name>
<dbReference type="GO" id="GO:0005737">
    <property type="term" value="C:cytoplasm"/>
    <property type="evidence" value="ECO:0007669"/>
    <property type="project" value="UniProtKB-SubCell"/>
</dbReference>
<dbReference type="GO" id="GO:0047480">
    <property type="term" value="F:UDP-N-acetylmuramoyl-tripeptide-D-alanyl-D-alanine ligase activity"/>
    <property type="evidence" value="ECO:0007669"/>
    <property type="project" value="UniProtKB-UniRule"/>
</dbReference>
<evidence type="ECO:0000313" key="16">
    <source>
        <dbReference type="Proteomes" id="UP000030491"/>
    </source>
</evidence>
<sequence length="457" mass="52186">MELSLSELNDVLGDIKNLGDVKNDFLNFKNISIDSRTILKNDLFIAIKGKNFDGHSFLQEVLKKGVKSVVIKEGMQTLLPVDYPFWVVKDTLEAFQKLTLLKRKKLNIPVVAITGSVGKTTTKEMIGEVLKNLGKIKLSHLNFNNEIGVGLTILATDIEDKVLVLEMGMRGVGEIENLSKYSEPDIAVITNIGTAHIGLLGSKENITYAKSEITKFLNPNGVVIIPADDFFLEETLKRYWKGRLIKIELLNIEKPHKNFKKNNNLQGFYNPSKKTILIEENTFEISFDGFHNALNFLFAYAVAKELKIDFASFNKFNFASLEGRNKILKSVKTTIYDESYNASPESVKACIENLLEKPRNHFFIFGSMQELGIYSEKYHTEIFNLINNSDIEKCLFICDKKNARFYTSYLKEKKKFLVFHNIKDIPKEINKFTKKGDSILIKGSRCWQLEKIIKLIH</sequence>
<dbReference type="InterPro" id="IPR051046">
    <property type="entry name" value="MurCDEF_CellWall_CoF430Synth"/>
</dbReference>
<proteinExistence type="inferred from homology"/>
<accession>A0A0A1ZRF7</accession>
<keyword evidence="6 10" id="KW-0133">Cell shape</keyword>
<dbReference type="Pfam" id="PF02875">
    <property type="entry name" value="Mur_ligase_C"/>
    <property type="match status" value="1"/>
</dbReference>
<dbReference type="PANTHER" id="PTHR43024:SF1">
    <property type="entry name" value="UDP-N-ACETYLMURAMOYL-TRIPEPTIDE--D-ALANYL-D-ALANINE LIGASE"/>
    <property type="match status" value="1"/>
</dbReference>
<comment type="catalytic activity">
    <reaction evidence="10 11">
        <text>D-alanyl-D-alanine + UDP-N-acetyl-alpha-D-muramoyl-L-alanyl-gamma-D-glutamyl-meso-2,6-diaminopimelate + ATP = UDP-N-acetyl-alpha-D-muramoyl-L-alanyl-gamma-D-glutamyl-meso-2,6-diaminopimeloyl-D-alanyl-D-alanine + ADP + phosphate + H(+)</text>
        <dbReference type="Rhea" id="RHEA:28374"/>
        <dbReference type="ChEBI" id="CHEBI:15378"/>
        <dbReference type="ChEBI" id="CHEBI:30616"/>
        <dbReference type="ChEBI" id="CHEBI:43474"/>
        <dbReference type="ChEBI" id="CHEBI:57822"/>
        <dbReference type="ChEBI" id="CHEBI:61386"/>
        <dbReference type="ChEBI" id="CHEBI:83905"/>
        <dbReference type="ChEBI" id="CHEBI:456216"/>
        <dbReference type="EC" id="6.3.2.10"/>
    </reaction>
</comment>
<keyword evidence="3 10" id="KW-0132">Cell division</keyword>
<comment type="pathway">
    <text evidence="10 11">Cell wall biogenesis; peptidoglycan biosynthesis.</text>
</comment>
<dbReference type="Pfam" id="PF01225">
    <property type="entry name" value="Mur_ligase"/>
    <property type="match status" value="1"/>
</dbReference>
<dbReference type="NCBIfam" id="TIGR01143">
    <property type="entry name" value="murF"/>
    <property type="match status" value="1"/>
</dbReference>
<dbReference type="InterPro" id="IPR005863">
    <property type="entry name" value="UDP-N-AcMur_synth"/>
</dbReference>
<dbReference type="GO" id="GO:0051301">
    <property type="term" value="P:cell division"/>
    <property type="evidence" value="ECO:0007669"/>
    <property type="project" value="UniProtKB-KW"/>
</dbReference>
<dbReference type="Pfam" id="PF08245">
    <property type="entry name" value="Mur_ligase_M"/>
    <property type="match status" value="1"/>
</dbReference>
<evidence type="ECO:0000256" key="9">
    <source>
        <dbReference type="ARBA" id="ARBA00023316"/>
    </source>
</evidence>
<dbReference type="GO" id="GO:0008766">
    <property type="term" value="F:UDP-N-acetylmuramoylalanyl-D-glutamyl-2,6-diaminopimelate-D-alanyl-D-alanine ligase activity"/>
    <property type="evidence" value="ECO:0007669"/>
    <property type="project" value="RHEA"/>
</dbReference>
<evidence type="ECO:0000256" key="1">
    <source>
        <dbReference type="ARBA" id="ARBA00022490"/>
    </source>
</evidence>
<feature type="domain" description="Mur ligase N-terminal catalytic" evidence="12">
    <location>
        <begin position="28"/>
        <end position="75"/>
    </location>
</feature>
<dbReference type="GO" id="GO:0005524">
    <property type="term" value="F:ATP binding"/>
    <property type="evidence" value="ECO:0007669"/>
    <property type="project" value="UniProtKB-UniRule"/>
</dbReference>
<dbReference type="GO" id="GO:0009252">
    <property type="term" value="P:peptidoglycan biosynthetic process"/>
    <property type="evidence" value="ECO:0007669"/>
    <property type="project" value="UniProtKB-UniRule"/>
</dbReference>
<evidence type="ECO:0000256" key="5">
    <source>
        <dbReference type="ARBA" id="ARBA00022840"/>
    </source>
</evidence>
<dbReference type="InterPro" id="IPR035911">
    <property type="entry name" value="MurE/MurF_N"/>
</dbReference>
<dbReference type="InterPro" id="IPR013221">
    <property type="entry name" value="Mur_ligase_cen"/>
</dbReference>
<dbReference type="InterPro" id="IPR000713">
    <property type="entry name" value="Mur_ligase_N"/>
</dbReference>
<dbReference type="SUPFAM" id="SSF53623">
    <property type="entry name" value="MurD-like peptide ligases, catalytic domain"/>
    <property type="match status" value="1"/>
</dbReference>
<dbReference type="HAMAP" id="MF_02019">
    <property type="entry name" value="MurF"/>
    <property type="match status" value="1"/>
</dbReference>
<dbReference type="RefSeq" id="WP_032513635.1">
    <property type="nucleotide sequence ID" value="NZ_JNAJ01000011.1"/>
</dbReference>
<dbReference type="UniPathway" id="UPA00219"/>
<dbReference type="InterPro" id="IPR036615">
    <property type="entry name" value="Mur_ligase_C_dom_sf"/>
</dbReference>
<evidence type="ECO:0000256" key="4">
    <source>
        <dbReference type="ARBA" id="ARBA00022741"/>
    </source>
</evidence>
<dbReference type="AlphaFoldDB" id="A0A0A1ZRF7"/>
<evidence type="ECO:0000259" key="14">
    <source>
        <dbReference type="Pfam" id="PF08245"/>
    </source>
</evidence>
<evidence type="ECO:0000256" key="10">
    <source>
        <dbReference type="HAMAP-Rule" id="MF_02019"/>
    </source>
</evidence>
<evidence type="ECO:0000256" key="8">
    <source>
        <dbReference type="ARBA" id="ARBA00023306"/>
    </source>
</evidence>
<evidence type="ECO:0000256" key="3">
    <source>
        <dbReference type="ARBA" id="ARBA00022618"/>
    </source>
</evidence>
<protein>
    <recommendedName>
        <fullName evidence="10 11">UDP-N-acetylmuramoyl-tripeptide--D-alanyl-D-alanine ligase</fullName>
        <ecNumber evidence="10 11">6.3.2.10</ecNumber>
    </recommendedName>
    <alternativeName>
        <fullName evidence="10">D-alanyl-D-alanine-adding enzyme</fullName>
    </alternativeName>
</protein>
<evidence type="ECO:0000256" key="11">
    <source>
        <dbReference type="RuleBase" id="RU004136"/>
    </source>
</evidence>
<dbReference type="GO" id="GO:0071555">
    <property type="term" value="P:cell wall organization"/>
    <property type="evidence" value="ECO:0007669"/>
    <property type="project" value="UniProtKB-KW"/>
</dbReference>
<dbReference type="Gene3D" id="3.40.1390.10">
    <property type="entry name" value="MurE/MurF, N-terminal domain"/>
    <property type="match status" value="1"/>
</dbReference>
<comment type="similarity">
    <text evidence="10">Belongs to the MurCDEF family. MurF subfamily.</text>
</comment>
<keyword evidence="2 10" id="KW-0436">Ligase</keyword>
<dbReference type="InterPro" id="IPR036565">
    <property type="entry name" value="Mur-like_cat_sf"/>
</dbReference>
<comment type="caution">
    <text evidence="15">The sequence shown here is derived from an EMBL/GenBank/DDBJ whole genome shotgun (WGS) entry which is preliminary data.</text>
</comment>
<feature type="domain" description="Mur ligase central" evidence="14">
    <location>
        <begin position="113"/>
        <end position="303"/>
    </location>
</feature>
<reference evidence="16" key="1">
    <citation type="journal article" date="2014" name="Sci. Data">
        <title>Genomes of diverse isolates of the marine cyanobacterium Prochlorococcus.</title>
        <authorList>
            <person name="Biller S."/>
            <person name="Berube P."/>
            <person name="Thompson J."/>
            <person name="Kelly L."/>
            <person name="Roggensack S."/>
            <person name="Awad L."/>
            <person name="Roache-Johnson K."/>
            <person name="Ding H."/>
            <person name="Giovannoni S.J."/>
            <person name="Moore L.R."/>
            <person name="Chisholm S.W."/>
        </authorList>
    </citation>
    <scope>NUCLEOTIDE SEQUENCE [LARGE SCALE GENOMIC DNA]</scope>
</reference>
<comment type="function">
    <text evidence="10 11">Involved in cell wall formation. Catalyzes the final step in the synthesis of UDP-N-acetylmuramoyl-pentapeptide, the precursor of murein.</text>
</comment>
<dbReference type="GO" id="GO:0008360">
    <property type="term" value="P:regulation of cell shape"/>
    <property type="evidence" value="ECO:0007669"/>
    <property type="project" value="UniProtKB-KW"/>
</dbReference>
<evidence type="ECO:0000259" key="12">
    <source>
        <dbReference type="Pfam" id="PF01225"/>
    </source>
</evidence>